<proteinExistence type="predicted"/>
<dbReference type="InterPro" id="IPR009003">
    <property type="entry name" value="Peptidase_S1_PA"/>
</dbReference>
<dbReference type="AlphaFoldDB" id="A0A3S0T5H6"/>
<evidence type="ECO:0008006" key="3">
    <source>
        <dbReference type="Google" id="ProtNLM"/>
    </source>
</evidence>
<sequence>MCGACASALARSQSEVPYRYRAKATALLIPDLHLSARVPPRMTDVQTFFARHFVAISVNSRFRDDEGPDRFFAASGLLIRIGDILGILTAGHVVEYLDEALNHRDIISLGCQLLDTFGETKLSDLGVPYDLKNSPRLHFHNDEQGLDFGVLFLHEHQARLIEKHNIVPLTYEASRNEPADLDVFFLLGLPSELTSERVSPSGNATVALTMLRLKKAEAEEQSTLFPRFIATIDSQTSLESLKGMSGGPIFGLNTERSNKYWIVAIQSSWRKSERKIFGCPVTHIYDILNELYERAASELVEER</sequence>
<evidence type="ECO:0000313" key="1">
    <source>
        <dbReference type="EMBL" id="RUM24840.1"/>
    </source>
</evidence>
<protein>
    <recommendedName>
        <fullName evidence="3">Serine protease</fullName>
    </recommendedName>
</protein>
<keyword evidence="2" id="KW-1185">Reference proteome</keyword>
<comment type="caution">
    <text evidence="1">The sequence shown here is derived from an EMBL/GenBank/DDBJ whole genome shotgun (WGS) entry which is preliminary data.</text>
</comment>
<name>A0A3S0T5H6_9HYPH</name>
<dbReference type="SUPFAM" id="SSF50494">
    <property type="entry name" value="Trypsin-like serine proteases"/>
    <property type="match status" value="1"/>
</dbReference>
<dbReference type="EMBL" id="RJTH01000004">
    <property type="protein sequence ID" value="RUM24840.1"/>
    <property type="molecule type" value="Genomic_DNA"/>
</dbReference>
<dbReference type="Proteomes" id="UP000278823">
    <property type="component" value="Unassembled WGS sequence"/>
</dbReference>
<reference evidence="2" key="1">
    <citation type="submission" date="2018-11" db="EMBL/GenBank/DDBJ databases">
        <title>Rhizobium chutanense sp. nov., isolated from root nodules of Phaseolus vulgaris in China.</title>
        <authorList>
            <person name="Huo Y."/>
        </authorList>
    </citation>
    <scope>NUCLEOTIDE SEQUENCE [LARGE SCALE GENOMIC DNA]</scope>
    <source>
        <strain evidence="2">CCBAU 65647</strain>
    </source>
</reference>
<evidence type="ECO:0000313" key="2">
    <source>
        <dbReference type="Proteomes" id="UP000278823"/>
    </source>
</evidence>
<gene>
    <name evidence="1" type="ORF">EFQ99_14310</name>
</gene>
<organism evidence="1 2">
    <name type="scientific">Rhizobium vallis</name>
    <dbReference type="NCBI Taxonomy" id="634290"/>
    <lineage>
        <taxon>Bacteria</taxon>
        <taxon>Pseudomonadati</taxon>
        <taxon>Pseudomonadota</taxon>
        <taxon>Alphaproteobacteria</taxon>
        <taxon>Hyphomicrobiales</taxon>
        <taxon>Rhizobiaceae</taxon>
        <taxon>Rhizobium/Agrobacterium group</taxon>
        <taxon>Rhizobium</taxon>
    </lineage>
</organism>
<accession>A0A3S0T5H6</accession>